<dbReference type="RefSeq" id="WP_090853291.1">
    <property type="nucleotide sequence ID" value="NZ_FMZM01000003.1"/>
</dbReference>
<dbReference type="SUPFAM" id="SSF50129">
    <property type="entry name" value="GroES-like"/>
    <property type="match status" value="1"/>
</dbReference>
<dbReference type="EMBL" id="FMZM01000003">
    <property type="protein sequence ID" value="SDC72414.1"/>
    <property type="molecule type" value="Genomic_DNA"/>
</dbReference>
<dbReference type="GO" id="GO:0005829">
    <property type="term" value="C:cytosol"/>
    <property type="evidence" value="ECO:0007669"/>
    <property type="project" value="TreeGrafter"/>
</dbReference>
<dbReference type="Gene3D" id="3.40.50.720">
    <property type="entry name" value="NAD(P)-binding Rossmann-like Domain"/>
    <property type="match status" value="1"/>
</dbReference>
<dbReference type="Pfam" id="PF08240">
    <property type="entry name" value="ADH_N"/>
    <property type="match status" value="1"/>
</dbReference>
<evidence type="ECO:0000256" key="3">
    <source>
        <dbReference type="ARBA" id="ARBA00022833"/>
    </source>
</evidence>
<dbReference type="PANTHER" id="PTHR43880:SF12">
    <property type="entry name" value="ALCOHOL DEHYDROGENASE CLASS-3"/>
    <property type="match status" value="1"/>
</dbReference>
<evidence type="ECO:0000259" key="7">
    <source>
        <dbReference type="SMART" id="SM00829"/>
    </source>
</evidence>
<dbReference type="PROSITE" id="PS00059">
    <property type="entry name" value="ADH_ZINC"/>
    <property type="match status" value="1"/>
</dbReference>
<dbReference type="Gene3D" id="3.90.180.10">
    <property type="entry name" value="Medium-chain alcohol dehydrogenases, catalytic domain"/>
    <property type="match status" value="1"/>
</dbReference>
<dbReference type="InterPro" id="IPR002328">
    <property type="entry name" value="ADH_Zn_CS"/>
</dbReference>
<feature type="domain" description="Enoyl reductase (ER)" evidence="7">
    <location>
        <begin position="12"/>
        <end position="363"/>
    </location>
</feature>
<evidence type="ECO:0000256" key="1">
    <source>
        <dbReference type="ARBA" id="ARBA00008072"/>
    </source>
</evidence>
<evidence type="ECO:0000313" key="9">
    <source>
        <dbReference type="Proteomes" id="UP000199034"/>
    </source>
</evidence>
<dbReference type="GO" id="GO:0051903">
    <property type="term" value="F:S-(hydroxymethyl)glutathione dehydrogenase [NAD(P)+] activity"/>
    <property type="evidence" value="ECO:0007669"/>
    <property type="project" value="TreeGrafter"/>
</dbReference>
<dbReference type="STRING" id="1045774.SAMN05421872_103407"/>
<sequence>MKTTVAIVNSPGAAFTFEEVELEGPRADEVLVRIVATGLCHTDVTMGSMLPAEMFPNVFGHEGAGVVEAVGPDVTGIAVGDHVVLSFRSCRSCAKCQEGLVGYCDSSLMINYMGMRMDGSTTYTRDGAPVFGSFFGQSSFSRHAIAYADNCVVVDKELDLTLAAPYGCGFQTGAGTVLNVLKPGPADSLVVYGVGAVGLAAIAAAAAQGVGTIVAVDLLDSRLAEAALFGAIGVNPSALGEQSAPERVKELTGGGATYGIDTTAVSAVVKQAQQSLGIRGTLVALGLGPDEYAIDAIDLLQSGKRVMGSIEGDSDPQEMVPRLLAMRAAGTFDVDGLIRTYPFEQINEAVADVHAGTVVKAVLTW</sequence>
<organism evidence="8 9">
    <name type="scientific">Nocardioides lianchengensis</name>
    <dbReference type="NCBI Taxonomy" id="1045774"/>
    <lineage>
        <taxon>Bacteria</taxon>
        <taxon>Bacillati</taxon>
        <taxon>Actinomycetota</taxon>
        <taxon>Actinomycetes</taxon>
        <taxon>Propionibacteriales</taxon>
        <taxon>Nocardioidaceae</taxon>
        <taxon>Nocardioides</taxon>
    </lineage>
</organism>
<dbReference type="Pfam" id="PF00107">
    <property type="entry name" value="ADH_zinc_N"/>
    <property type="match status" value="1"/>
</dbReference>
<comment type="cofactor">
    <cofactor evidence="6">
        <name>Zn(2+)</name>
        <dbReference type="ChEBI" id="CHEBI:29105"/>
    </cofactor>
</comment>
<dbReference type="SMART" id="SM00829">
    <property type="entry name" value="PKS_ER"/>
    <property type="match status" value="1"/>
</dbReference>
<keyword evidence="9" id="KW-1185">Reference proteome</keyword>
<name>A0A1G6NYI1_9ACTN</name>
<dbReference type="InterPro" id="IPR013149">
    <property type="entry name" value="ADH-like_C"/>
</dbReference>
<gene>
    <name evidence="8" type="ORF">SAMN05421872_103407</name>
</gene>
<evidence type="ECO:0000313" key="8">
    <source>
        <dbReference type="EMBL" id="SDC72414.1"/>
    </source>
</evidence>
<proteinExistence type="inferred from homology"/>
<dbReference type="SUPFAM" id="SSF51735">
    <property type="entry name" value="NAD(P)-binding Rossmann-fold domains"/>
    <property type="match status" value="1"/>
</dbReference>
<accession>A0A1G6NYI1</accession>
<evidence type="ECO:0000256" key="6">
    <source>
        <dbReference type="RuleBase" id="RU361277"/>
    </source>
</evidence>
<keyword evidence="3 6" id="KW-0862">Zinc</keyword>
<dbReference type="GO" id="GO:0008270">
    <property type="term" value="F:zinc ion binding"/>
    <property type="evidence" value="ECO:0007669"/>
    <property type="project" value="InterPro"/>
</dbReference>
<keyword evidence="4" id="KW-0560">Oxidoreductase</keyword>
<dbReference type="InterPro" id="IPR036291">
    <property type="entry name" value="NAD(P)-bd_dom_sf"/>
</dbReference>
<dbReference type="AlphaFoldDB" id="A0A1G6NYI1"/>
<evidence type="ECO:0000256" key="4">
    <source>
        <dbReference type="ARBA" id="ARBA00023002"/>
    </source>
</evidence>
<comment type="similarity">
    <text evidence="1 6">Belongs to the zinc-containing alcohol dehydrogenase family.</text>
</comment>
<reference evidence="8 9" key="1">
    <citation type="submission" date="2016-10" db="EMBL/GenBank/DDBJ databases">
        <authorList>
            <person name="de Groot N.N."/>
        </authorList>
    </citation>
    <scope>NUCLEOTIDE SEQUENCE [LARGE SCALE GENOMIC DNA]</scope>
    <source>
        <strain evidence="8 9">CGMCC 4.6858</strain>
    </source>
</reference>
<dbReference type="CDD" id="cd08278">
    <property type="entry name" value="benzyl_alcohol_DH"/>
    <property type="match status" value="1"/>
</dbReference>
<evidence type="ECO:0000256" key="5">
    <source>
        <dbReference type="ARBA" id="ARBA00023027"/>
    </source>
</evidence>
<dbReference type="InterPro" id="IPR013154">
    <property type="entry name" value="ADH-like_N"/>
</dbReference>
<keyword evidence="2 6" id="KW-0479">Metal-binding</keyword>
<dbReference type="InterPro" id="IPR011032">
    <property type="entry name" value="GroES-like_sf"/>
</dbReference>
<dbReference type="PANTHER" id="PTHR43880">
    <property type="entry name" value="ALCOHOL DEHYDROGENASE"/>
    <property type="match status" value="1"/>
</dbReference>
<dbReference type="OrthoDB" id="334894at2"/>
<protein>
    <submittedName>
        <fullName evidence="8">Aryl-alcohol dehydrogenase</fullName>
    </submittedName>
</protein>
<evidence type="ECO:0000256" key="2">
    <source>
        <dbReference type="ARBA" id="ARBA00022723"/>
    </source>
</evidence>
<dbReference type="GO" id="GO:0046294">
    <property type="term" value="P:formaldehyde catabolic process"/>
    <property type="evidence" value="ECO:0007669"/>
    <property type="project" value="TreeGrafter"/>
</dbReference>
<dbReference type="InterPro" id="IPR020843">
    <property type="entry name" value="ER"/>
</dbReference>
<keyword evidence="5" id="KW-0520">NAD</keyword>
<dbReference type="Proteomes" id="UP000199034">
    <property type="component" value="Unassembled WGS sequence"/>
</dbReference>